<sequence>MAILEKRKKAMSVNPLKASQTMGATLAFLGFSRSMPLMHGSQGCTAFAKVFFVRHFREPIPLQTTAMDQVSSVMGADENVIEALKTIAEKQSPAIIGVCSTGLAETQGCDMGLAIHEFRSRYPQHAKVAVVKVSTPDFSGCFETGYGAAVTAVIDQLIEPSERAGTRARQVNVLCGSHLTPGDLEFVIDTIESFGLRPLLIPDLSRSLDGHLPEEEYSALTTGGLTMDELALAGESCATLVIGSSLAQAGEKLQEKTAVKSQVFPHLHTMKQVDNWFMALSELSGLPVPNRWRRQRRQLQDAMLDTHFMLGQLRVGIAADPDLLLAMHDLVVSMGGEVVAAVTPDKGPALEQLALETVKKGDLEDLERQARSQQAEFVIGNSHLHECAERLHLPHLRIGFPQYDYLGGFNRVWIGYRGIQQALFDIANMRLSQHEEIPTYHSPLSQKRDEENYTRQQHQGV</sequence>
<feature type="domain" description="Nitrogenase/oxidoreductase component 1" evidence="8">
    <location>
        <begin position="19"/>
        <end position="429"/>
    </location>
</feature>
<gene>
    <name evidence="9" type="primary">nifN</name>
    <name evidence="9" type="ORF">JW498_09410</name>
</gene>
<dbReference type="SUPFAM" id="SSF53807">
    <property type="entry name" value="Helical backbone' metal receptor"/>
    <property type="match status" value="1"/>
</dbReference>
<dbReference type="PANTHER" id="PTHR33712:SF7">
    <property type="entry name" value="LIGHT-INDEPENDENT PROTOCHLOROPHYLLIDE REDUCTASE SUBUNIT B"/>
    <property type="match status" value="1"/>
</dbReference>
<keyword evidence="10" id="KW-1185">Reference proteome</keyword>
<dbReference type="InterPro" id="IPR005975">
    <property type="entry name" value="Nase_Mo-Fe_CF"/>
</dbReference>
<comment type="caution">
    <text evidence="9">The sequence shown here is derived from an EMBL/GenBank/DDBJ whole genome shotgun (WGS) entry which is preliminary data.</text>
</comment>
<dbReference type="InterPro" id="IPR050152">
    <property type="entry name" value="ChlB/BchB/BchZ"/>
</dbReference>
<name>A0ABS2W794_9GAMM</name>
<accession>A0ABS2W794</accession>
<comment type="similarity">
    <text evidence="3 6">Belongs to the NifD/NifK/NifE/NifN family.</text>
</comment>
<dbReference type="PANTHER" id="PTHR33712">
    <property type="entry name" value="LIGHT-INDEPENDENT PROTOCHLOROPHYLLIDE REDUCTASE SUBUNIT B"/>
    <property type="match status" value="1"/>
</dbReference>
<evidence type="ECO:0000256" key="1">
    <source>
        <dbReference type="ARBA" id="ARBA00003171"/>
    </source>
</evidence>
<dbReference type="CDD" id="cd01966">
    <property type="entry name" value="Nitrogenase_NifN_1"/>
    <property type="match status" value="1"/>
</dbReference>
<dbReference type="PROSITE" id="PS00699">
    <property type="entry name" value="NITROGENASE_1_1"/>
    <property type="match status" value="1"/>
</dbReference>
<evidence type="ECO:0000256" key="5">
    <source>
        <dbReference type="ARBA" id="ARBA00023231"/>
    </source>
</evidence>
<feature type="region of interest" description="Disordered" evidence="7">
    <location>
        <begin position="439"/>
        <end position="461"/>
    </location>
</feature>
<organism evidence="9 10">
    <name type="scientific">Amphritea pacifica</name>
    <dbReference type="NCBI Taxonomy" id="2811233"/>
    <lineage>
        <taxon>Bacteria</taxon>
        <taxon>Pseudomonadati</taxon>
        <taxon>Pseudomonadota</taxon>
        <taxon>Gammaproteobacteria</taxon>
        <taxon>Oceanospirillales</taxon>
        <taxon>Oceanospirillaceae</taxon>
        <taxon>Amphritea</taxon>
    </lineage>
</organism>
<dbReference type="InterPro" id="IPR000510">
    <property type="entry name" value="Nase/OxRdtase_comp1"/>
</dbReference>
<reference evidence="9 10" key="1">
    <citation type="submission" date="2021-02" db="EMBL/GenBank/DDBJ databases">
        <title>A novel species of genus Amphritea isolated from a fishpond in China.</title>
        <authorList>
            <person name="Lu H."/>
        </authorList>
    </citation>
    <scope>NUCLEOTIDE SEQUENCE [LARGE SCALE GENOMIC DNA]</scope>
    <source>
        <strain evidence="9 10">RP18W</strain>
    </source>
</reference>
<evidence type="ECO:0000313" key="10">
    <source>
        <dbReference type="Proteomes" id="UP000760472"/>
    </source>
</evidence>
<dbReference type="Gene3D" id="6.10.250.1090">
    <property type="match status" value="1"/>
</dbReference>
<dbReference type="NCBIfam" id="TIGR01285">
    <property type="entry name" value="nifN"/>
    <property type="match status" value="1"/>
</dbReference>
<keyword evidence="5 6" id="KW-0535">Nitrogen fixation</keyword>
<evidence type="ECO:0000256" key="6">
    <source>
        <dbReference type="RuleBase" id="RU004021"/>
    </source>
</evidence>
<dbReference type="InterPro" id="IPR000318">
    <property type="entry name" value="Nase_comp1_CS"/>
</dbReference>
<comment type="pathway">
    <text evidence="2">Cofactor biosynthesis; Fe-Mo cofactor biosynthesis.</text>
</comment>
<dbReference type="Pfam" id="PF00148">
    <property type="entry name" value="Oxidored_nitro"/>
    <property type="match status" value="1"/>
</dbReference>
<dbReference type="EMBL" id="JAFFZP010000012">
    <property type="protein sequence ID" value="MBN0987579.1"/>
    <property type="molecule type" value="Genomic_DNA"/>
</dbReference>
<evidence type="ECO:0000256" key="3">
    <source>
        <dbReference type="ARBA" id="ARBA00011002"/>
    </source>
</evidence>
<dbReference type="RefSeq" id="WP_205213477.1">
    <property type="nucleotide sequence ID" value="NZ_JAFFZP010000012.1"/>
</dbReference>
<proteinExistence type="inferred from homology"/>
<comment type="function">
    <text evidence="1">This protein may play a role in the biosynthesis of the prosthetic group of nitrogenase (FeMo cofactor).</text>
</comment>
<evidence type="ECO:0000256" key="7">
    <source>
        <dbReference type="SAM" id="MobiDB-lite"/>
    </source>
</evidence>
<evidence type="ECO:0000256" key="2">
    <source>
        <dbReference type="ARBA" id="ARBA00005155"/>
    </source>
</evidence>
<evidence type="ECO:0000256" key="4">
    <source>
        <dbReference type="ARBA" id="ARBA00013282"/>
    </source>
</evidence>
<dbReference type="Gene3D" id="3.40.50.1980">
    <property type="entry name" value="Nitrogenase molybdenum iron protein domain"/>
    <property type="match status" value="3"/>
</dbReference>
<dbReference type="Proteomes" id="UP000760472">
    <property type="component" value="Unassembled WGS sequence"/>
</dbReference>
<evidence type="ECO:0000313" key="9">
    <source>
        <dbReference type="EMBL" id="MBN0987579.1"/>
    </source>
</evidence>
<protein>
    <recommendedName>
        <fullName evidence="4">Nitrogenase iron-molybdenum cofactor biosynthesis protein NifN</fullName>
    </recommendedName>
</protein>
<evidence type="ECO:0000259" key="8">
    <source>
        <dbReference type="Pfam" id="PF00148"/>
    </source>
</evidence>